<organism evidence="4">
    <name type="scientific">Moorena producens (strain JHB)</name>
    <dbReference type="NCBI Taxonomy" id="1454205"/>
    <lineage>
        <taxon>Bacteria</taxon>
        <taxon>Bacillati</taxon>
        <taxon>Cyanobacteriota</taxon>
        <taxon>Cyanophyceae</taxon>
        <taxon>Coleofasciculales</taxon>
        <taxon>Coleofasciculaceae</taxon>
        <taxon>Moorena</taxon>
    </lineage>
</organism>
<dbReference type="SUPFAM" id="SSF55729">
    <property type="entry name" value="Acyl-CoA N-acyltransferases (Nat)"/>
    <property type="match status" value="2"/>
</dbReference>
<protein>
    <submittedName>
        <fullName evidence="4">GNAT family N-acetyltransferase</fullName>
    </submittedName>
</protein>
<name>A0A1D9GB00_MOOP1</name>
<dbReference type="PROSITE" id="PS51186">
    <property type="entry name" value="GNAT"/>
    <property type="match status" value="2"/>
</dbReference>
<dbReference type="InterPro" id="IPR016181">
    <property type="entry name" value="Acyl_CoA_acyltransferase"/>
</dbReference>
<reference evidence="4" key="2">
    <citation type="submission" date="2022-10" db="EMBL/GenBank/DDBJ databases">
        <authorList>
            <person name="Ngo T.-E."/>
        </authorList>
    </citation>
    <scope>NUCLEOTIDE SEQUENCE</scope>
    <source>
        <strain evidence="4">JHB</strain>
    </source>
</reference>
<dbReference type="AlphaFoldDB" id="A0A1D9GB00"/>
<dbReference type="PANTHER" id="PTHR43877:SF1">
    <property type="entry name" value="ACETYLTRANSFERASE"/>
    <property type="match status" value="1"/>
</dbReference>
<dbReference type="GO" id="GO:0016747">
    <property type="term" value="F:acyltransferase activity, transferring groups other than amino-acyl groups"/>
    <property type="evidence" value="ECO:0007669"/>
    <property type="project" value="InterPro"/>
</dbReference>
<evidence type="ECO:0000259" key="3">
    <source>
        <dbReference type="PROSITE" id="PS51186"/>
    </source>
</evidence>
<dbReference type="PANTHER" id="PTHR43877">
    <property type="entry name" value="AMINOALKYLPHOSPHONATE N-ACETYLTRANSFERASE-RELATED-RELATED"/>
    <property type="match status" value="1"/>
</dbReference>
<feature type="domain" description="N-acetyltransferase" evidence="3">
    <location>
        <begin position="1"/>
        <end position="168"/>
    </location>
</feature>
<accession>A0A1D9GB00</accession>
<keyword evidence="2" id="KW-0012">Acyltransferase</keyword>
<evidence type="ECO:0000256" key="1">
    <source>
        <dbReference type="ARBA" id="ARBA00022679"/>
    </source>
</evidence>
<evidence type="ECO:0000313" key="4">
    <source>
        <dbReference type="EMBL" id="AOY84797.2"/>
    </source>
</evidence>
<dbReference type="Proteomes" id="UP000176944">
    <property type="component" value="Chromosome"/>
</dbReference>
<proteinExistence type="predicted"/>
<dbReference type="InterPro" id="IPR000182">
    <property type="entry name" value="GNAT_dom"/>
</dbReference>
<feature type="domain" description="N-acetyltransferase" evidence="3">
    <location>
        <begin position="173"/>
        <end position="310"/>
    </location>
</feature>
<dbReference type="EMBL" id="CP017708">
    <property type="protein sequence ID" value="AOY84797.2"/>
    <property type="molecule type" value="Genomic_DNA"/>
</dbReference>
<dbReference type="Gene3D" id="3.40.630.30">
    <property type="match status" value="2"/>
</dbReference>
<keyword evidence="1" id="KW-0808">Transferase</keyword>
<reference evidence="4" key="1">
    <citation type="journal article" date="2017" name="Proc. Natl. Acad. Sci. U.S.A.">
        <title>Comparative genomics uncovers the prolific and distinctive metabolic potential of the cyanobacterial genus Moorea.</title>
        <authorList>
            <person name="Leao T."/>
            <person name="Castelao G."/>
            <person name="Korobeynikov A."/>
            <person name="Monroe E.A."/>
            <person name="Podell S."/>
            <person name="Glukhov E."/>
            <person name="Allen E.E."/>
            <person name="Gerwick W.H."/>
            <person name="Gerwick L."/>
        </authorList>
    </citation>
    <scope>NUCLEOTIDE SEQUENCE</scope>
    <source>
        <strain evidence="4">JHB</strain>
    </source>
</reference>
<gene>
    <name evidence="4" type="ORF">BJP36_20825</name>
</gene>
<evidence type="ECO:0000256" key="2">
    <source>
        <dbReference type="ARBA" id="ARBA00023315"/>
    </source>
</evidence>
<dbReference type="InterPro" id="IPR050832">
    <property type="entry name" value="Bact_Acetyltransf"/>
</dbReference>
<dbReference type="CDD" id="cd04301">
    <property type="entry name" value="NAT_SF"/>
    <property type="match status" value="1"/>
</dbReference>
<sequence>MTTTYSPQITYQWLENFDAAASLEYDDYTCPSIASHWQGASPLGELLGLAAVENDEMVGLLVAELRKDPKTDTTSAVILSLFVHPENRRQGVATGLITHLEPHVRALGCSQMELSYQATALTAVALEPLLERLGWETPKISLILAKFDSEHIAQAPWVHHYRFPKDFTLFPWAELTPAQEERIHQRQKQKVWYPESLSPFLEPSKLEPLNSLGLLYQGEVVGWMVNHRVGPDTIRYTSMFVMRRFQRRGRGAMLIAESLMAQLDSDIPYYTFAVGESNQPMLQFVDHRLKPYLTSLTEAYRSSKKLGSRE</sequence>
<dbReference type="Pfam" id="PF00583">
    <property type="entry name" value="Acetyltransf_1"/>
    <property type="match status" value="2"/>
</dbReference>